<keyword evidence="10" id="KW-1015">Disulfide bond</keyword>
<dbReference type="SUPFAM" id="SSF50022">
    <property type="entry name" value="ISP domain"/>
    <property type="match status" value="1"/>
</dbReference>
<keyword evidence="11" id="KW-0813">Transport</keyword>
<dbReference type="PRINTS" id="PR00162">
    <property type="entry name" value="RIESKE"/>
</dbReference>
<dbReference type="EMBL" id="JABMIG020000025">
    <property type="protein sequence ID" value="KAL3801668.1"/>
    <property type="molecule type" value="Genomic_DNA"/>
</dbReference>
<dbReference type="InterPro" id="IPR014349">
    <property type="entry name" value="Rieske_Fe-S_prot"/>
</dbReference>
<dbReference type="PANTHER" id="PTHR10134">
    <property type="entry name" value="CYTOCHROME B-C1 COMPLEX SUBUNIT RIESKE, MITOCHONDRIAL"/>
    <property type="match status" value="1"/>
</dbReference>
<evidence type="ECO:0000256" key="2">
    <source>
        <dbReference type="ARBA" id="ARBA00010651"/>
    </source>
</evidence>
<evidence type="ECO:0000256" key="9">
    <source>
        <dbReference type="ARBA" id="ARBA00023136"/>
    </source>
</evidence>
<evidence type="ECO:0000256" key="3">
    <source>
        <dbReference type="ARBA" id="ARBA00022692"/>
    </source>
</evidence>
<keyword evidence="11" id="KW-0249">Electron transport</keyword>
<evidence type="ECO:0000256" key="1">
    <source>
        <dbReference type="ARBA" id="ARBA00004167"/>
    </source>
</evidence>
<dbReference type="PROSITE" id="PS51296">
    <property type="entry name" value="RIESKE"/>
    <property type="match status" value="1"/>
</dbReference>
<evidence type="ECO:0000256" key="4">
    <source>
        <dbReference type="ARBA" id="ARBA00022714"/>
    </source>
</evidence>
<dbReference type="NCBIfam" id="TIGR01416">
    <property type="entry name" value="Rieske_proteo"/>
    <property type="match status" value="1"/>
</dbReference>
<keyword evidence="12" id="KW-0496">Mitochondrion</keyword>
<comment type="cofactor">
    <cofactor evidence="11">
        <name>[2Fe-2S] cluster</name>
        <dbReference type="ChEBI" id="CHEBI:190135"/>
    </cofactor>
    <text evidence="11">Binds 1 [2Fe-2S] cluster per subunit.</text>
</comment>
<sequence>MNSAMNALRFASRVSTRASAQFLAGGMNIAPCVRFAQGLQSSNISTSAQSLKAPALHELGSVDHAFTDDRIDHIAEPERRAFTYLLLSGVRFAYASTARVLVVKFVSSMSASADVLALASAEFDIGAVAPGKTITVKWRGKPVFIRHRTPAEIATEADVSLSQLRDEETDDDRTIKPEWLVVLGICTHLGCVPISGAGDFNGWFCPCHGSHYDVSGRIRKGPAPLNLEVPPYKFTGDTKILIG</sequence>
<evidence type="ECO:0000256" key="8">
    <source>
        <dbReference type="ARBA" id="ARBA00023014"/>
    </source>
</evidence>
<comment type="subcellular location">
    <subcellularLocation>
        <location evidence="1">Membrane</location>
        <topology evidence="1">Single-pass membrane protein</topology>
    </subcellularLocation>
    <subcellularLocation>
        <location evidence="12">Mitochondrion inner membrane</location>
    </subcellularLocation>
</comment>
<keyword evidence="4" id="KW-0001">2Fe-2S</keyword>
<dbReference type="InterPro" id="IPR006317">
    <property type="entry name" value="Ubiquinol_cyt_c_Rdtase_Fe-S-su"/>
</dbReference>
<evidence type="ECO:0000313" key="15">
    <source>
        <dbReference type="Proteomes" id="UP001516023"/>
    </source>
</evidence>
<dbReference type="InterPro" id="IPR004192">
    <property type="entry name" value="Rieske_TM"/>
</dbReference>
<dbReference type="GO" id="GO:0008121">
    <property type="term" value="F:quinol-cytochrome-c reductase activity"/>
    <property type="evidence" value="ECO:0007669"/>
    <property type="project" value="UniProtKB-EC"/>
</dbReference>
<comment type="similarity">
    <text evidence="2">Belongs to the Rieske iron-sulfur protein family.</text>
</comment>
<evidence type="ECO:0000259" key="13">
    <source>
        <dbReference type="PROSITE" id="PS51296"/>
    </source>
</evidence>
<keyword evidence="5" id="KW-0479">Metal-binding</keyword>
<dbReference type="InterPro" id="IPR037008">
    <property type="entry name" value="bc1_Rieske_TM_sf"/>
</dbReference>
<reference evidence="14 15" key="1">
    <citation type="journal article" date="2020" name="G3 (Bethesda)">
        <title>Improved Reference Genome for Cyclotella cryptica CCMP332, a Model for Cell Wall Morphogenesis, Salinity Adaptation, and Lipid Production in Diatoms (Bacillariophyta).</title>
        <authorList>
            <person name="Roberts W.R."/>
            <person name="Downey K.M."/>
            <person name="Ruck E.C."/>
            <person name="Traller J.C."/>
            <person name="Alverson A.J."/>
        </authorList>
    </citation>
    <scope>NUCLEOTIDE SEQUENCE [LARGE SCALE GENOMIC DNA]</scope>
    <source>
        <strain evidence="14 15">CCMP332</strain>
    </source>
</reference>
<dbReference type="Gene3D" id="1.20.5.270">
    <property type="entry name" value="Ubiquinol cytochrome reductase, transmembrane domain"/>
    <property type="match status" value="1"/>
</dbReference>
<organism evidence="14 15">
    <name type="scientific">Cyclotella cryptica</name>
    <dbReference type="NCBI Taxonomy" id="29204"/>
    <lineage>
        <taxon>Eukaryota</taxon>
        <taxon>Sar</taxon>
        <taxon>Stramenopiles</taxon>
        <taxon>Ochrophyta</taxon>
        <taxon>Bacillariophyta</taxon>
        <taxon>Coscinodiscophyceae</taxon>
        <taxon>Thalassiosirophycidae</taxon>
        <taxon>Stephanodiscales</taxon>
        <taxon>Stephanodiscaceae</taxon>
        <taxon>Cyclotella</taxon>
    </lineage>
</organism>
<evidence type="ECO:0000256" key="5">
    <source>
        <dbReference type="ARBA" id="ARBA00022723"/>
    </source>
</evidence>
<dbReference type="InterPro" id="IPR005805">
    <property type="entry name" value="Rieske_Fe-S_prot_C"/>
</dbReference>
<feature type="domain" description="Rieske" evidence="13">
    <location>
        <begin position="146"/>
        <end position="241"/>
    </location>
</feature>
<dbReference type="InterPro" id="IPR036922">
    <property type="entry name" value="Rieske_2Fe-2S_sf"/>
</dbReference>
<proteinExistence type="inferred from homology"/>
<dbReference type="Pfam" id="PF02921">
    <property type="entry name" value="UCR_TM"/>
    <property type="match status" value="1"/>
</dbReference>
<comment type="caution">
    <text evidence="14">The sequence shown here is derived from an EMBL/GenBank/DDBJ whole genome shotgun (WGS) entry which is preliminary data.</text>
</comment>
<comment type="catalytic activity">
    <reaction evidence="11">
        <text>a quinol + 2 Fe(III)-[cytochrome c](out) = a quinone + 2 Fe(II)-[cytochrome c](out) + 2 H(+)(out)</text>
        <dbReference type="Rhea" id="RHEA:11484"/>
        <dbReference type="Rhea" id="RHEA-COMP:10350"/>
        <dbReference type="Rhea" id="RHEA-COMP:14399"/>
        <dbReference type="ChEBI" id="CHEBI:15378"/>
        <dbReference type="ChEBI" id="CHEBI:24646"/>
        <dbReference type="ChEBI" id="CHEBI:29033"/>
        <dbReference type="ChEBI" id="CHEBI:29034"/>
        <dbReference type="ChEBI" id="CHEBI:132124"/>
        <dbReference type="EC" id="7.1.1.8"/>
    </reaction>
</comment>
<keyword evidence="12" id="KW-0679">Respiratory chain</keyword>
<keyword evidence="7" id="KW-0408">Iron</keyword>
<dbReference type="GO" id="GO:0046872">
    <property type="term" value="F:metal ion binding"/>
    <property type="evidence" value="ECO:0007669"/>
    <property type="project" value="UniProtKB-KW"/>
</dbReference>
<evidence type="ECO:0000256" key="6">
    <source>
        <dbReference type="ARBA" id="ARBA00022989"/>
    </source>
</evidence>
<evidence type="ECO:0000256" key="12">
    <source>
        <dbReference type="RuleBase" id="RU004495"/>
    </source>
</evidence>
<dbReference type="GO" id="GO:0051537">
    <property type="term" value="F:2 iron, 2 sulfur cluster binding"/>
    <property type="evidence" value="ECO:0007669"/>
    <property type="project" value="UniProtKB-KW"/>
</dbReference>
<evidence type="ECO:0000256" key="10">
    <source>
        <dbReference type="ARBA" id="ARBA00023157"/>
    </source>
</evidence>
<dbReference type="GO" id="GO:0005743">
    <property type="term" value="C:mitochondrial inner membrane"/>
    <property type="evidence" value="ECO:0007669"/>
    <property type="project" value="UniProtKB-SubCell"/>
</dbReference>
<keyword evidence="8" id="KW-0411">Iron-sulfur</keyword>
<dbReference type="EC" id="7.1.1.8" evidence="11"/>
<dbReference type="SUPFAM" id="SSF81502">
    <property type="entry name" value="ISP transmembrane anchor"/>
    <property type="match status" value="1"/>
</dbReference>
<keyword evidence="3" id="KW-0812">Transmembrane</keyword>
<comment type="miscellaneous">
    <text evidence="11">The Rieske protein is a high potential 2Fe-2S protein.</text>
</comment>
<dbReference type="Gene3D" id="2.102.10.10">
    <property type="entry name" value="Rieske [2Fe-2S] iron-sulphur domain"/>
    <property type="match status" value="1"/>
</dbReference>
<dbReference type="FunFam" id="2.102.10.10:FF:000001">
    <property type="entry name" value="Cytochrome b-c1 complex subunit Rieske, mitochondrial"/>
    <property type="match status" value="1"/>
</dbReference>
<dbReference type="InterPro" id="IPR017941">
    <property type="entry name" value="Rieske_2Fe-2S"/>
</dbReference>
<keyword evidence="9" id="KW-0472">Membrane</keyword>
<keyword evidence="6" id="KW-1133">Transmembrane helix</keyword>
<protein>
    <recommendedName>
        <fullName evidence="11">Cytochrome b-c1 complex subunit Rieske, mitochondrial</fullName>
        <ecNumber evidence="11">7.1.1.8</ecNumber>
    </recommendedName>
</protein>
<evidence type="ECO:0000256" key="7">
    <source>
        <dbReference type="ARBA" id="ARBA00023004"/>
    </source>
</evidence>
<name>A0ABD3QN34_9STRA</name>
<dbReference type="Proteomes" id="UP001516023">
    <property type="component" value="Unassembled WGS sequence"/>
</dbReference>
<gene>
    <name evidence="14" type="ORF">HJC23_013173</name>
</gene>
<keyword evidence="15" id="KW-1185">Reference proteome</keyword>
<accession>A0ABD3QN34</accession>
<evidence type="ECO:0000256" key="11">
    <source>
        <dbReference type="RuleBase" id="RU004494"/>
    </source>
</evidence>
<evidence type="ECO:0000313" key="14">
    <source>
        <dbReference type="EMBL" id="KAL3801668.1"/>
    </source>
</evidence>
<dbReference type="Pfam" id="PF00355">
    <property type="entry name" value="Rieske"/>
    <property type="match status" value="1"/>
</dbReference>
<dbReference type="AlphaFoldDB" id="A0ABD3QN34"/>
<dbReference type="CDD" id="cd03470">
    <property type="entry name" value="Rieske_cytochrome_bc1"/>
    <property type="match status" value="1"/>
</dbReference>